<keyword evidence="3" id="KW-1185">Reference proteome</keyword>
<dbReference type="AlphaFoldDB" id="A0A2I0IE84"/>
<sequence>MESRVSDFIKFASFEKGTNACLQLIDACYRFITNSCKIIRAHRGPSYWTRTGWVAGRTNGLAAHGRSLYDPKKMKTDPISVEREPRRRGELMELTGPRAQGTLGASWGSRIQEQAVGIGDESQGHGIGELRESGSSSPPEVELRVSFFE</sequence>
<evidence type="ECO:0000313" key="3">
    <source>
        <dbReference type="Proteomes" id="UP000233551"/>
    </source>
</evidence>
<gene>
    <name evidence="2" type="ORF">CRG98_037290</name>
</gene>
<organism evidence="2 3">
    <name type="scientific">Punica granatum</name>
    <name type="common">Pomegranate</name>
    <dbReference type="NCBI Taxonomy" id="22663"/>
    <lineage>
        <taxon>Eukaryota</taxon>
        <taxon>Viridiplantae</taxon>
        <taxon>Streptophyta</taxon>
        <taxon>Embryophyta</taxon>
        <taxon>Tracheophyta</taxon>
        <taxon>Spermatophyta</taxon>
        <taxon>Magnoliopsida</taxon>
        <taxon>eudicotyledons</taxon>
        <taxon>Gunneridae</taxon>
        <taxon>Pentapetalae</taxon>
        <taxon>rosids</taxon>
        <taxon>malvids</taxon>
        <taxon>Myrtales</taxon>
        <taxon>Lythraceae</taxon>
        <taxon>Punica</taxon>
    </lineage>
</organism>
<evidence type="ECO:0000256" key="1">
    <source>
        <dbReference type="SAM" id="MobiDB-lite"/>
    </source>
</evidence>
<feature type="region of interest" description="Disordered" evidence="1">
    <location>
        <begin position="119"/>
        <end position="149"/>
    </location>
</feature>
<reference evidence="2 3" key="1">
    <citation type="submission" date="2017-11" db="EMBL/GenBank/DDBJ databases">
        <title>De-novo sequencing of pomegranate (Punica granatum L.) genome.</title>
        <authorList>
            <person name="Akparov Z."/>
            <person name="Amiraslanov A."/>
            <person name="Hajiyeva S."/>
            <person name="Abbasov M."/>
            <person name="Kaur K."/>
            <person name="Hamwieh A."/>
            <person name="Solovyev V."/>
            <person name="Salamov A."/>
            <person name="Braich B."/>
            <person name="Kosarev P."/>
            <person name="Mahmoud A."/>
            <person name="Hajiyev E."/>
            <person name="Babayeva S."/>
            <person name="Izzatullayeva V."/>
            <person name="Mammadov A."/>
            <person name="Mammadov A."/>
            <person name="Sharifova S."/>
            <person name="Ojaghi J."/>
            <person name="Eynullazada K."/>
            <person name="Bayramov B."/>
            <person name="Abdulazimova A."/>
            <person name="Shahmuradov I."/>
        </authorList>
    </citation>
    <scope>NUCLEOTIDE SEQUENCE [LARGE SCALE GENOMIC DNA]</scope>
    <source>
        <strain evidence="3">cv. AG2017</strain>
        <tissue evidence="2">Leaf</tissue>
    </source>
</reference>
<dbReference type="EMBL" id="PGOL01003197">
    <property type="protein sequence ID" value="PKI42319.1"/>
    <property type="molecule type" value="Genomic_DNA"/>
</dbReference>
<protein>
    <submittedName>
        <fullName evidence="2">Uncharacterized protein</fullName>
    </submittedName>
</protein>
<name>A0A2I0IE84_PUNGR</name>
<feature type="region of interest" description="Disordered" evidence="1">
    <location>
        <begin position="86"/>
        <end position="106"/>
    </location>
</feature>
<dbReference type="Proteomes" id="UP000233551">
    <property type="component" value="Unassembled WGS sequence"/>
</dbReference>
<accession>A0A2I0IE84</accession>
<proteinExistence type="predicted"/>
<evidence type="ECO:0000313" key="2">
    <source>
        <dbReference type="EMBL" id="PKI42319.1"/>
    </source>
</evidence>
<comment type="caution">
    <text evidence="2">The sequence shown here is derived from an EMBL/GenBank/DDBJ whole genome shotgun (WGS) entry which is preliminary data.</text>
</comment>